<keyword evidence="6 8" id="KW-0808">Transferase</keyword>
<gene>
    <name evidence="8" type="primary">kdsA</name>
    <name evidence="10" type="ORF">M2350_000761</name>
</gene>
<evidence type="ECO:0000259" key="9">
    <source>
        <dbReference type="Pfam" id="PF00793"/>
    </source>
</evidence>
<evidence type="ECO:0000256" key="1">
    <source>
        <dbReference type="ARBA" id="ARBA00004496"/>
    </source>
</evidence>
<dbReference type="EMBL" id="JANUCP010000001">
    <property type="protein sequence ID" value="MCS3918364.1"/>
    <property type="molecule type" value="Genomic_DNA"/>
</dbReference>
<dbReference type="InterPro" id="IPR006218">
    <property type="entry name" value="DAHP1/KDSA"/>
</dbReference>
<comment type="catalytic activity">
    <reaction evidence="7 8">
        <text>D-arabinose 5-phosphate + phosphoenolpyruvate + H2O = 3-deoxy-alpha-D-manno-2-octulosonate-8-phosphate + phosphate</text>
        <dbReference type="Rhea" id="RHEA:14053"/>
        <dbReference type="ChEBI" id="CHEBI:15377"/>
        <dbReference type="ChEBI" id="CHEBI:43474"/>
        <dbReference type="ChEBI" id="CHEBI:57693"/>
        <dbReference type="ChEBI" id="CHEBI:58702"/>
        <dbReference type="ChEBI" id="CHEBI:85985"/>
        <dbReference type="EC" id="2.5.1.55"/>
    </reaction>
</comment>
<dbReference type="InterPro" id="IPR006269">
    <property type="entry name" value="KDO8P_synthase"/>
</dbReference>
<evidence type="ECO:0000256" key="2">
    <source>
        <dbReference type="ARBA" id="ARBA00004756"/>
    </source>
</evidence>
<keyword evidence="8" id="KW-0448">Lipopolysaccharide biosynthesis</keyword>
<comment type="subcellular location">
    <subcellularLocation>
        <location evidence="1 8">Cytoplasm</location>
    </subcellularLocation>
</comment>
<keyword evidence="11" id="KW-1185">Reference proteome</keyword>
<dbReference type="GO" id="GO:0008676">
    <property type="term" value="F:3-deoxy-8-phosphooctulonate synthase activity"/>
    <property type="evidence" value="ECO:0007669"/>
    <property type="project" value="UniProtKB-EC"/>
</dbReference>
<dbReference type="PANTHER" id="PTHR21057">
    <property type="entry name" value="PHOSPHO-2-DEHYDRO-3-DEOXYHEPTONATE ALDOLASE"/>
    <property type="match status" value="1"/>
</dbReference>
<keyword evidence="5 8" id="KW-0963">Cytoplasm</keyword>
<dbReference type="HAMAP" id="MF_00056">
    <property type="entry name" value="KDO8P_synth"/>
    <property type="match status" value="1"/>
</dbReference>
<accession>A0ABT2EK83</accession>
<proteinExistence type="inferred from homology"/>
<reference evidence="10 11" key="1">
    <citation type="submission" date="2022-08" db="EMBL/GenBank/DDBJ databases">
        <title>Bacterial and archaeal communities from various locations to study Microbial Dark Matter (Phase II).</title>
        <authorList>
            <person name="Stepanauskas R."/>
        </authorList>
    </citation>
    <scope>NUCLEOTIDE SEQUENCE [LARGE SCALE GENOMIC DNA]</scope>
    <source>
        <strain evidence="10 11">PD1</strain>
    </source>
</reference>
<feature type="domain" description="DAHP synthetase I/KDSA" evidence="9">
    <location>
        <begin position="22"/>
        <end position="277"/>
    </location>
</feature>
<dbReference type="InterPro" id="IPR013785">
    <property type="entry name" value="Aldolase_TIM"/>
</dbReference>
<protein>
    <recommendedName>
        <fullName evidence="8">2-dehydro-3-deoxyphosphooctonate aldolase</fullName>
        <ecNumber evidence="8">2.5.1.55</ecNumber>
    </recommendedName>
    <alternativeName>
        <fullName evidence="8">3-deoxy-D-manno-octulosonic acid 8-phosphate synthase</fullName>
    </alternativeName>
    <alternativeName>
        <fullName evidence="8">KDO-8-phosphate synthase</fullName>
        <shortName evidence="8">KDO 8-P synthase</shortName>
        <shortName evidence="8">KDOPS</shortName>
    </alternativeName>
    <alternativeName>
        <fullName evidence="8">Phospho-2-dehydro-3-deoxyoctonate aldolase</fullName>
    </alternativeName>
</protein>
<comment type="pathway">
    <text evidence="2">Bacterial outer membrane biogenesis; lipopolysaccharide biosynthesis.</text>
</comment>
<dbReference type="Pfam" id="PF00793">
    <property type="entry name" value="DAHP_synth_1"/>
    <property type="match status" value="1"/>
</dbReference>
<evidence type="ECO:0000256" key="7">
    <source>
        <dbReference type="ARBA" id="ARBA00049112"/>
    </source>
</evidence>
<evidence type="ECO:0000313" key="11">
    <source>
        <dbReference type="Proteomes" id="UP001204798"/>
    </source>
</evidence>
<evidence type="ECO:0000256" key="5">
    <source>
        <dbReference type="ARBA" id="ARBA00022490"/>
    </source>
</evidence>
<evidence type="ECO:0000256" key="3">
    <source>
        <dbReference type="ARBA" id="ARBA00004845"/>
    </source>
</evidence>
<comment type="similarity">
    <text evidence="4 8">Belongs to the KdsA family.</text>
</comment>
<name>A0ABT2EK83_9BACT</name>
<comment type="pathway">
    <text evidence="3 8">Carbohydrate biosynthesis; 3-deoxy-D-manno-octulosonate biosynthesis; 3-deoxy-D-manno-octulosonate from D-ribulose 5-phosphate: step 2/3.</text>
</comment>
<sequence length="285" mass="31093">MESLGQWQPIRHAVKVGDYTVDGSKLLVIAGPCVIESESLCIEVAHALKEITTQLDLPFVFKASYDKANRTSIESFRGPGLERGLEILAKVKEQVGIPVTTDVHETWQVKPASEVVDLVQIPAFLCRQTDLLVEAGKWAKAVNIKKGQFADANIMVHAARKVEAGGCKNILLTERGTFFGYGDLVVDMRNLLWLRQSGCPVIFDATHSVQRPSGLGSASGGRREFVPLLLRAAVAAGVDGIFLEVHPEPDKALSDGPNMVPLNFVAELLAMAKELHAVVRKFCQR</sequence>
<dbReference type="NCBIfam" id="TIGR01362">
    <property type="entry name" value="KDO8P_synth"/>
    <property type="match status" value="1"/>
</dbReference>
<dbReference type="Proteomes" id="UP001204798">
    <property type="component" value="Unassembled WGS sequence"/>
</dbReference>
<dbReference type="SUPFAM" id="SSF51569">
    <property type="entry name" value="Aldolase"/>
    <property type="match status" value="1"/>
</dbReference>
<organism evidence="10 11">
    <name type="scientific">Candidatus Fervidibacter sacchari</name>
    <dbReference type="NCBI Taxonomy" id="1448929"/>
    <lineage>
        <taxon>Bacteria</taxon>
        <taxon>Candidatus Fervidibacterota</taxon>
        <taxon>Candidatus Fervidibacter</taxon>
    </lineage>
</organism>
<evidence type="ECO:0000313" key="10">
    <source>
        <dbReference type="EMBL" id="MCS3918364.1"/>
    </source>
</evidence>
<dbReference type="EC" id="2.5.1.55" evidence="8"/>
<dbReference type="Gene3D" id="3.20.20.70">
    <property type="entry name" value="Aldolase class I"/>
    <property type="match status" value="1"/>
</dbReference>
<evidence type="ECO:0000256" key="8">
    <source>
        <dbReference type="HAMAP-Rule" id="MF_00056"/>
    </source>
</evidence>
<evidence type="ECO:0000256" key="6">
    <source>
        <dbReference type="ARBA" id="ARBA00022679"/>
    </source>
</evidence>
<comment type="caution">
    <text evidence="10">The sequence shown here is derived from an EMBL/GenBank/DDBJ whole genome shotgun (WGS) entry which is preliminary data.</text>
</comment>
<dbReference type="NCBIfam" id="NF003543">
    <property type="entry name" value="PRK05198.1"/>
    <property type="match status" value="1"/>
</dbReference>
<evidence type="ECO:0000256" key="4">
    <source>
        <dbReference type="ARBA" id="ARBA00010499"/>
    </source>
</evidence>